<dbReference type="EMBL" id="CP001399">
    <property type="protein sequence ID" value="ACP36147.1"/>
    <property type="molecule type" value="Genomic_DNA"/>
</dbReference>
<evidence type="ECO:0000256" key="3">
    <source>
        <dbReference type="ARBA" id="ARBA00022692"/>
    </source>
</evidence>
<dbReference type="InterPro" id="IPR000045">
    <property type="entry name" value="Prepilin_IV_endopep_pep"/>
</dbReference>
<organism evidence="9 10">
    <name type="scientific">Saccharolobus islandicus (strain L.S.2.15 / Lassen #1)</name>
    <name type="common">Sulfolobus islandicus</name>
    <dbReference type="NCBI Taxonomy" id="429572"/>
    <lineage>
        <taxon>Archaea</taxon>
        <taxon>Thermoproteota</taxon>
        <taxon>Thermoprotei</taxon>
        <taxon>Sulfolobales</taxon>
        <taxon>Sulfolobaceae</taxon>
        <taxon>Saccharolobus</taxon>
    </lineage>
</organism>
<feature type="transmembrane region" description="Helical" evidence="6">
    <location>
        <begin position="208"/>
        <end position="234"/>
    </location>
</feature>
<accession>C3MJ60</accession>
<evidence type="ECO:0000256" key="4">
    <source>
        <dbReference type="ARBA" id="ARBA00022989"/>
    </source>
</evidence>
<keyword evidence="3 6" id="KW-0812">Transmembrane</keyword>
<dbReference type="GO" id="GO:0005886">
    <property type="term" value="C:plasma membrane"/>
    <property type="evidence" value="ECO:0007669"/>
    <property type="project" value="UniProtKB-SubCell"/>
</dbReference>
<reference evidence="9 10" key="1">
    <citation type="journal article" date="2009" name="Proc. Natl. Acad. Sci. U.S.A.">
        <title>Biogeography of the Sulfolobus islandicus pan-genome.</title>
        <authorList>
            <person name="Reno M.L."/>
            <person name="Held N.L."/>
            <person name="Fields C.J."/>
            <person name="Burke P.V."/>
            <person name="Whitaker R.J."/>
        </authorList>
    </citation>
    <scope>NUCLEOTIDE SEQUENCE [LARGE SCALE GENOMIC DNA]</scope>
    <source>
        <strain evidence="10">L.S.2.15 / Lassen #1</strain>
    </source>
</reference>
<comment type="subcellular location">
    <subcellularLocation>
        <location evidence="1">Cell membrane</location>
        <topology evidence="1">Multi-pass membrane protein</topology>
    </subcellularLocation>
</comment>
<name>C3MJ60_SACI2</name>
<feature type="domain" description="Prepilin type IV endopeptidase peptidase" evidence="7">
    <location>
        <begin position="11"/>
        <end position="124"/>
    </location>
</feature>
<evidence type="ECO:0000259" key="8">
    <source>
        <dbReference type="Pfam" id="PF06847"/>
    </source>
</evidence>
<evidence type="ECO:0000256" key="6">
    <source>
        <dbReference type="SAM" id="Phobius"/>
    </source>
</evidence>
<dbReference type="PANTHER" id="PTHR36506">
    <property type="entry name" value="PREFLAGELLIN PEPTIDASE"/>
    <property type="match status" value="1"/>
</dbReference>
<dbReference type="AlphaFoldDB" id="C3MJ60"/>
<evidence type="ECO:0000256" key="2">
    <source>
        <dbReference type="ARBA" id="ARBA00022475"/>
    </source>
</evidence>
<dbReference type="PANTHER" id="PTHR36506:SF1">
    <property type="entry name" value="PREFLAGELLIN PEPTIDASE"/>
    <property type="match status" value="1"/>
</dbReference>
<dbReference type="HOGENOM" id="CLU_102058_0_0_2"/>
<feature type="transmembrane region" description="Helical" evidence="6">
    <location>
        <begin position="6"/>
        <end position="26"/>
    </location>
</feature>
<dbReference type="InterPro" id="IPR009655">
    <property type="entry name" value="Preflagellin_peptidase_C"/>
</dbReference>
<dbReference type="Gene3D" id="1.20.120.1220">
    <property type="match status" value="1"/>
</dbReference>
<dbReference type="Gene3D" id="6.10.250.3240">
    <property type="match status" value="1"/>
</dbReference>
<evidence type="ECO:0000259" key="7">
    <source>
        <dbReference type="Pfam" id="PF01478"/>
    </source>
</evidence>
<feature type="transmembrane region" description="Helical" evidence="6">
    <location>
        <begin position="33"/>
        <end position="49"/>
    </location>
</feature>
<dbReference type="Proteomes" id="UP000001747">
    <property type="component" value="Chromosome"/>
</dbReference>
<keyword evidence="2" id="KW-1003">Cell membrane</keyword>
<keyword evidence="5 6" id="KW-0472">Membrane</keyword>
<keyword evidence="4 6" id="KW-1133">Transmembrane helix</keyword>
<gene>
    <name evidence="9" type="ordered locus">LS215_2160</name>
</gene>
<evidence type="ECO:0000256" key="5">
    <source>
        <dbReference type="ARBA" id="ARBA00023136"/>
    </source>
</evidence>
<dbReference type="KEGG" id="sis:LS215_2160"/>
<protein>
    <submittedName>
        <fullName evidence="9">Peptidase A24B, FlaK domain protein</fullName>
    </submittedName>
</protein>
<dbReference type="Pfam" id="PF06847">
    <property type="entry name" value="Arc_PepC_II"/>
    <property type="match status" value="1"/>
</dbReference>
<evidence type="ECO:0000313" key="10">
    <source>
        <dbReference type="Proteomes" id="UP000001747"/>
    </source>
</evidence>
<proteinExistence type="predicted"/>
<evidence type="ECO:0000313" key="9">
    <source>
        <dbReference type="EMBL" id="ACP36147.1"/>
    </source>
</evidence>
<feature type="transmembrane region" description="Helical" evidence="6">
    <location>
        <begin position="110"/>
        <end position="129"/>
    </location>
</feature>
<feature type="domain" description="Preflagellin peptidase C-terminal" evidence="8">
    <location>
        <begin position="142"/>
        <end position="233"/>
    </location>
</feature>
<evidence type="ECO:0000256" key="1">
    <source>
        <dbReference type="ARBA" id="ARBA00004651"/>
    </source>
</evidence>
<dbReference type="InterPro" id="IPR052218">
    <property type="entry name" value="Preflagellin_Peptidase"/>
</dbReference>
<sequence length="236" mass="27598">MTIIYYIQVFLSILMLVHTSVLDLKYREVDPKVWIYYSPLCLFIIFNFHNLFIPIYLYSFIITNLLFLVLYKLSLLGGADLFLNVILSLANSSVTSLVPSRFSIIGLEPLIIVLYSSIAIFIFSLINFIKYYRYVRNLPFSKRVLLALSAKRIKIRDFINSKFLFPLTEIKEDGSITLREYFSVEEDDKYWRELYSKLVNEGKISADMYIWVAWGIPVIPFMLIGYIISLIIGFPI</sequence>
<dbReference type="Pfam" id="PF01478">
    <property type="entry name" value="Peptidase_A24"/>
    <property type="match status" value="1"/>
</dbReference>
<dbReference type="GO" id="GO:0004190">
    <property type="term" value="F:aspartic-type endopeptidase activity"/>
    <property type="evidence" value="ECO:0007669"/>
    <property type="project" value="InterPro"/>
</dbReference>